<dbReference type="InterPro" id="IPR044575">
    <property type="entry name" value="RAY1-like"/>
</dbReference>
<feature type="transmembrane region" description="Helical" evidence="2">
    <location>
        <begin position="20"/>
        <end position="39"/>
    </location>
</feature>
<evidence type="ECO:0000259" key="3">
    <source>
        <dbReference type="Pfam" id="PF03407"/>
    </source>
</evidence>
<proteinExistence type="predicted"/>
<dbReference type="Pfam" id="PF03407">
    <property type="entry name" value="Nucleotid_trans"/>
    <property type="match status" value="1"/>
</dbReference>
<dbReference type="PANTHER" id="PTHR47483">
    <property type="entry name" value="BETA-ARABINOFURANOSYLTRANSFERASE RAY1"/>
    <property type="match status" value="1"/>
</dbReference>
<evidence type="ECO:0000313" key="5">
    <source>
        <dbReference type="Proteomes" id="UP001161247"/>
    </source>
</evidence>
<dbReference type="GO" id="GO:0016757">
    <property type="term" value="F:glycosyltransferase activity"/>
    <property type="evidence" value="ECO:0007669"/>
    <property type="project" value="InterPro"/>
</dbReference>
<dbReference type="EMBL" id="OX459119">
    <property type="protein sequence ID" value="CAI9093016.1"/>
    <property type="molecule type" value="Genomic_DNA"/>
</dbReference>
<gene>
    <name evidence="4" type="ORF">OLC1_LOCUS4540</name>
</gene>
<dbReference type="AlphaFoldDB" id="A0AAV1CBX1"/>
<dbReference type="Proteomes" id="UP001161247">
    <property type="component" value="Chromosome 2"/>
</dbReference>
<feature type="region of interest" description="Disordered" evidence="1">
    <location>
        <begin position="842"/>
        <end position="879"/>
    </location>
</feature>
<name>A0AAV1CBX1_OLDCO</name>
<accession>A0AAV1CBX1</accession>
<organism evidence="4 5">
    <name type="scientific">Oldenlandia corymbosa var. corymbosa</name>
    <dbReference type="NCBI Taxonomy" id="529605"/>
    <lineage>
        <taxon>Eukaryota</taxon>
        <taxon>Viridiplantae</taxon>
        <taxon>Streptophyta</taxon>
        <taxon>Embryophyta</taxon>
        <taxon>Tracheophyta</taxon>
        <taxon>Spermatophyta</taxon>
        <taxon>Magnoliopsida</taxon>
        <taxon>eudicotyledons</taxon>
        <taxon>Gunneridae</taxon>
        <taxon>Pentapetalae</taxon>
        <taxon>asterids</taxon>
        <taxon>lamiids</taxon>
        <taxon>Gentianales</taxon>
        <taxon>Rubiaceae</taxon>
        <taxon>Rubioideae</taxon>
        <taxon>Spermacoceae</taxon>
        <taxon>Hedyotis-Oldenlandia complex</taxon>
        <taxon>Oldenlandia</taxon>
    </lineage>
</organism>
<sequence length="879" mass="99935">MKLCRTLLFSCSYNKKALAFGLWLIWLFGIFFICASFYATQMLSFSTKDNFKKPRFFGHGVTYSIDPTVTIFTAPKGFVGSVGERQEVAVRSWLGLSSSINVVLFSQDSSAVSFASAFGSRVSVESNIDFSFLGSPFFHSMVARSQASASDISVMIDPEMVLFPDFFSTLKYAGKLDHDWLLVASSPNVTHLSFMWDADGKKVKYEKGFLARKLQWEHCDRRMLLAWNNGDVPLHNGVIPPFLYGKGIHNQWIVTEALSSDYRFVFDVSWTVSSTFVSDPNQEYYQLKEASTDSGTEKINWEFTGNVHLGKLYGSFSFRGANFSNLFRFSKCDGHYIFTNREQDIVYPLGGRVSFSLRDRAISTTRNGKKILDCVDALKSDEGIENCSVKDRLPWSSSLSLPHSFEQLLSMRADLNRTIVLALAGYSYKDLLMSWVCRLRRLKVSNFLVGAIDHEIYEFSILQGLPVFAYEAAPTNISFDDCHFGTECFQKVTKVKSRVVLQILKLGYNVLMSDVDVYWFKNPLPFLSSFGPAILVAQSDEFKTTGPINLPRRLNSGFYYVNSDSQTIAALQKVVEHALVSNLSEQPSFYDVLCGEGGSYRIGDNRCLEPETNVSVQFLERDLFPNGAYKDLWLEKSVKDVCREKGCFVIHNNWSSGRRKKLERQSRVGCRLRWLAMLKIWARLLVLLKRSDSSECESKCNNQLALTNIKVTSNKQLRNTSFRIVHPGGKYEVYQYPVPASYFMENYPGMEVTRPDVFKCPFGAVIPAENYLFPGNKYLLVPSKTRKKLERRYLRKTQMRQLEGRQEPSLGIEDVSDVGSGVSEDTVCSANYIFIGNEKRSDSLQKRTRQKKPFVPPVQKPRIQKEWEPGLPSIREVSP</sequence>
<dbReference type="InterPro" id="IPR025322">
    <property type="entry name" value="PADRE_dom"/>
</dbReference>
<protein>
    <submittedName>
        <fullName evidence="4">OLC1v1028414C2</fullName>
    </submittedName>
</protein>
<dbReference type="InterPro" id="IPR005069">
    <property type="entry name" value="Nucl-diP-sugar_transferase"/>
</dbReference>
<evidence type="ECO:0000313" key="4">
    <source>
        <dbReference type="EMBL" id="CAI9093016.1"/>
    </source>
</evidence>
<evidence type="ECO:0000256" key="2">
    <source>
        <dbReference type="SAM" id="Phobius"/>
    </source>
</evidence>
<dbReference type="PANTHER" id="PTHR47483:SF1">
    <property type="entry name" value="BETA-ARABINOFURANOSYLTRANSFERASE RAY1"/>
    <property type="match status" value="1"/>
</dbReference>
<keyword evidence="2" id="KW-0472">Membrane</keyword>
<reference evidence="4" key="1">
    <citation type="submission" date="2023-03" db="EMBL/GenBank/DDBJ databases">
        <authorList>
            <person name="Julca I."/>
        </authorList>
    </citation>
    <scope>NUCLEOTIDE SEQUENCE</scope>
</reference>
<keyword evidence="2" id="KW-0812">Transmembrane</keyword>
<keyword evidence="5" id="KW-1185">Reference proteome</keyword>
<keyword evidence="2" id="KW-1133">Transmembrane helix</keyword>
<evidence type="ECO:0000256" key="1">
    <source>
        <dbReference type="SAM" id="MobiDB-lite"/>
    </source>
</evidence>
<feature type="domain" description="Nucleotide-diphospho-sugar transferase" evidence="3">
    <location>
        <begin position="443"/>
        <end position="664"/>
    </location>
</feature>
<dbReference type="Pfam" id="PF14009">
    <property type="entry name" value="PADRE"/>
    <property type="match status" value="1"/>
</dbReference>